<dbReference type="PROSITE" id="PS51171">
    <property type="entry name" value="PREPHENATE_DEHYDR_3"/>
    <property type="match status" value="1"/>
</dbReference>
<reference evidence="13 14" key="1">
    <citation type="journal article" date="2016" name="Biochim. Biophys. Acta">
        <title>Characterization of red-shifted phycobilisomes isolated from the chlorophyll f-containing cyanobacterium Halomicronema hongdechloris.</title>
        <authorList>
            <person name="Li Y."/>
            <person name="Lin Y."/>
            <person name="Garvey C.J."/>
            <person name="Birch D."/>
            <person name="Corkery R.W."/>
            <person name="Loughlin P.C."/>
            <person name="Scheer H."/>
            <person name="Willows R.D."/>
            <person name="Chen M."/>
        </authorList>
    </citation>
    <scope>NUCLEOTIDE SEQUENCE [LARGE SCALE GENOMIC DNA]</scope>
    <source>
        <strain evidence="13 14">C2206</strain>
    </source>
</reference>
<keyword evidence="4 10" id="KW-0028">Amino-acid biosynthesis</keyword>
<name>A0A1Z3HI75_9CYAN</name>
<dbReference type="InterPro" id="IPR018528">
    <property type="entry name" value="Preph_deHydtase_CS"/>
</dbReference>
<evidence type="ECO:0000313" key="14">
    <source>
        <dbReference type="Proteomes" id="UP000191901"/>
    </source>
</evidence>
<dbReference type="Pfam" id="PF01842">
    <property type="entry name" value="ACT"/>
    <property type="match status" value="1"/>
</dbReference>
<evidence type="ECO:0000256" key="10">
    <source>
        <dbReference type="RuleBase" id="RU361254"/>
    </source>
</evidence>
<evidence type="ECO:0000256" key="3">
    <source>
        <dbReference type="ARBA" id="ARBA00021872"/>
    </source>
</evidence>
<dbReference type="RefSeq" id="WP_080809392.1">
    <property type="nucleotide sequence ID" value="NZ_CP021983.2"/>
</dbReference>
<dbReference type="InterPro" id="IPR001086">
    <property type="entry name" value="Preph_deHydtase"/>
</dbReference>
<evidence type="ECO:0000256" key="2">
    <source>
        <dbReference type="ARBA" id="ARBA00013147"/>
    </source>
</evidence>
<keyword evidence="5 10" id="KW-0057">Aromatic amino acid biosynthesis</keyword>
<keyword evidence="7 10" id="KW-0456">Lyase</keyword>
<dbReference type="STRING" id="1641165.XM38_11870"/>
<dbReference type="InterPro" id="IPR002912">
    <property type="entry name" value="ACT_dom"/>
</dbReference>
<gene>
    <name evidence="10 13" type="primary">pheA</name>
    <name evidence="13" type="ORF">XM38_009030</name>
</gene>
<comment type="catalytic activity">
    <reaction evidence="8 10">
        <text>prephenate + H(+) = 3-phenylpyruvate + CO2 + H2O</text>
        <dbReference type="Rhea" id="RHEA:21648"/>
        <dbReference type="ChEBI" id="CHEBI:15377"/>
        <dbReference type="ChEBI" id="CHEBI:15378"/>
        <dbReference type="ChEBI" id="CHEBI:16526"/>
        <dbReference type="ChEBI" id="CHEBI:18005"/>
        <dbReference type="ChEBI" id="CHEBI:29934"/>
        <dbReference type="EC" id="4.2.1.51"/>
    </reaction>
</comment>
<organism evidence="13 14">
    <name type="scientific">Halomicronema hongdechloris C2206</name>
    <dbReference type="NCBI Taxonomy" id="1641165"/>
    <lineage>
        <taxon>Bacteria</taxon>
        <taxon>Bacillati</taxon>
        <taxon>Cyanobacteriota</taxon>
        <taxon>Cyanophyceae</taxon>
        <taxon>Nodosilineales</taxon>
        <taxon>Nodosilineaceae</taxon>
        <taxon>Halomicronema</taxon>
    </lineage>
</organism>
<proteinExistence type="predicted"/>
<dbReference type="InterPro" id="IPR008242">
    <property type="entry name" value="Chor_mutase/pphenate_deHydtase"/>
</dbReference>
<dbReference type="OrthoDB" id="9802281at2"/>
<dbReference type="Gene3D" id="3.40.190.10">
    <property type="entry name" value="Periplasmic binding protein-like II"/>
    <property type="match status" value="2"/>
</dbReference>
<feature type="domain" description="ACT" evidence="12">
    <location>
        <begin position="198"/>
        <end position="275"/>
    </location>
</feature>
<evidence type="ECO:0000256" key="4">
    <source>
        <dbReference type="ARBA" id="ARBA00022605"/>
    </source>
</evidence>
<dbReference type="PANTHER" id="PTHR21022">
    <property type="entry name" value="PREPHENATE DEHYDRATASE P PROTEIN"/>
    <property type="match status" value="1"/>
</dbReference>
<dbReference type="PANTHER" id="PTHR21022:SF19">
    <property type="entry name" value="PREPHENATE DEHYDRATASE-RELATED"/>
    <property type="match status" value="1"/>
</dbReference>
<evidence type="ECO:0000259" key="11">
    <source>
        <dbReference type="PROSITE" id="PS51171"/>
    </source>
</evidence>
<evidence type="ECO:0000256" key="5">
    <source>
        <dbReference type="ARBA" id="ARBA00023141"/>
    </source>
</evidence>
<dbReference type="KEGG" id="hhg:XM38_009030"/>
<dbReference type="InterPro" id="IPR045865">
    <property type="entry name" value="ACT-like_dom_sf"/>
</dbReference>
<keyword evidence="6 10" id="KW-0584">Phenylalanine biosynthesis</keyword>
<keyword evidence="14" id="KW-1185">Reference proteome</keyword>
<evidence type="ECO:0000256" key="1">
    <source>
        <dbReference type="ARBA" id="ARBA00004741"/>
    </source>
</evidence>
<evidence type="ECO:0000256" key="6">
    <source>
        <dbReference type="ARBA" id="ARBA00023222"/>
    </source>
</evidence>
<dbReference type="Pfam" id="PF00800">
    <property type="entry name" value="PDT"/>
    <property type="match status" value="1"/>
</dbReference>
<dbReference type="EC" id="4.2.1.51" evidence="2 10"/>
<dbReference type="PROSITE" id="PS51671">
    <property type="entry name" value="ACT"/>
    <property type="match status" value="1"/>
</dbReference>
<dbReference type="Gene3D" id="3.30.70.260">
    <property type="match status" value="1"/>
</dbReference>
<evidence type="ECO:0000256" key="7">
    <source>
        <dbReference type="ARBA" id="ARBA00023239"/>
    </source>
</evidence>
<dbReference type="CDD" id="cd13630">
    <property type="entry name" value="PBP2_PDT_1"/>
    <property type="match status" value="1"/>
</dbReference>
<dbReference type="GO" id="GO:0009094">
    <property type="term" value="P:L-phenylalanine biosynthetic process"/>
    <property type="evidence" value="ECO:0007669"/>
    <property type="project" value="UniProtKB-UniPathway"/>
</dbReference>
<feature type="site" description="Essential for prephenate dehydratase activity" evidence="9">
    <location>
        <position position="180"/>
    </location>
</feature>
<accession>A0A1Z3HI75</accession>
<dbReference type="GO" id="GO:0004664">
    <property type="term" value="F:prephenate dehydratase activity"/>
    <property type="evidence" value="ECO:0007669"/>
    <property type="project" value="UniProtKB-UniRule"/>
</dbReference>
<protein>
    <recommendedName>
        <fullName evidence="3 10">Prephenate dehydratase</fullName>
        <shortName evidence="10">PDT</shortName>
        <ecNumber evidence="2 10">4.2.1.51</ecNumber>
    </recommendedName>
</protein>
<dbReference type="PIRSF" id="PIRSF001500">
    <property type="entry name" value="Chor_mut_pdt_Ppr"/>
    <property type="match status" value="1"/>
</dbReference>
<dbReference type="NCBIfam" id="NF008865">
    <property type="entry name" value="PRK11898.1"/>
    <property type="match status" value="1"/>
</dbReference>
<sequence length="296" mass="32313">MVRSVAHLGPRGTYSEMAALAYIRWAKLDTGDELMLRAYPSIAQALQATATGETEVTVVPVENSVEGSVAITLDMLWRLETLQIQKALVLPIVHAFLSRADRMQQVQTVYSHPQALGQCQGWIETQLPHARLIPTSSTTEALTHLQDDVRVGAIASEWAAQIYQLPVLAHAINDHADNCTKFWVLGRKASHQGNQTSLAFSLPINAPGALLKPLQILAAHDINMSRIESRPTKRSLGDYLFFIDIEADASLPNVKAALQSLKHCTETLKIFGSYSLLPIDNPCPSDPTTNTSAGAE</sequence>
<dbReference type="SUPFAM" id="SSF55021">
    <property type="entry name" value="ACT-like"/>
    <property type="match status" value="1"/>
</dbReference>
<dbReference type="UniPathway" id="UPA00121">
    <property type="reaction ID" value="UER00345"/>
</dbReference>
<dbReference type="EMBL" id="CP021983">
    <property type="protein sequence ID" value="ASC69973.1"/>
    <property type="molecule type" value="Genomic_DNA"/>
</dbReference>
<dbReference type="GO" id="GO:0005737">
    <property type="term" value="C:cytoplasm"/>
    <property type="evidence" value="ECO:0007669"/>
    <property type="project" value="TreeGrafter"/>
</dbReference>
<evidence type="ECO:0000256" key="9">
    <source>
        <dbReference type="PIRSR" id="PIRSR001500-2"/>
    </source>
</evidence>
<evidence type="ECO:0000256" key="8">
    <source>
        <dbReference type="ARBA" id="ARBA00047848"/>
    </source>
</evidence>
<dbReference type="SUPFAM" id="SSF53850">
    <property type="entry name" value="Periplasmic binding protein-like II"/>
    <property type="match status" value="1"/>
</dbReference>
<dbReference type="AlphaFoldDB" id="A0A1Z3HI75"/>
<dbReference type="PROSITE" id="PS00858">
    <property type="entry name" value="PREPHENATE_DEHYDR_2"/>
    <property type="match status" value="1"/>
</dbReference>
<dbReference type="Proteomes" id="UP000191901">
    <property type="component" value="Chromosome"/>
</dbReference>
<feature type="domain" description="Prephenate dehydratase" evidence="11">
    <location>
        <begin position="4"/>
        <end position="187"/>
    </location>
</feature>
<dbReference type="CDD" id="cd04905">
    <property type="entry name" value="ACT_CM-PDT"/>
    <property type="match status" value="1"/>
</dbReference>
<comment type="pathway">
    <text evidence="1 10">Amino-acid biosynthesis; L-phenylalanine biosynthesis; phenylpyruvate from prephenate: step 1/1.</text>
</comment>
<evidence type="ECO:0000259" key="12">
    <source>
        <dbReference type="PROSITE" id="PS51671"/>
    </source>
</evidence>
<evidence type="ECO:0000313" key="13">
    <source>
        <dbReference type="EMBL" id="ASC69973.1"/>
    </source>
</evidence>